<dbReference type="PANTHER" id="PTHR28283:SF1">
    <property type="entry name" value="3',5'-CYCLIC-NUCLEOTIDE PHOSPHODIESTERASE 1"/>
    <property type="match status" value="1"/>
</dbReference>
<feature type="compositionally biased region" description="Basic and acidic residues" evidence="1">
    <location>
        <begin position="58"/>
        <end position="72"/>
    </location>
</feature>
<name>A0ABR4K055_9EURO</name>
<dbReference type="InterPro" id="IPR036866">
    <property type="entry name" value="RibonucZ/Hydroxyglut_hydro"/>
</dbReference>
<proteinExistence type="predicted"/>
<keyword evidence="3" id="KW-1185">Reference proteome</keyword>
<sequence length="544" mass="58305">MPKKGGAVAATTKGSRRQAPWSFARLNQLAESTASLSTEMGNTADSSSAAGNTAGASARDEKSKGKDSDTSDSRGTTSSPELLQPHLTESRPGMHIIVLGASGGPREDRVSSILVRSRTSGWTLNSMLAVDAGTMLSSIIDILDTCDQSSGSGYFTDGPFKGMSMPHKTSKANAVYIFQRLISTVLISHPHLDHISALAINSPVLGAHCNPKTVAALPSVVEALKTHVFNDIIFPNLSDENGGAGLITYQRLAEGGYASMGSGDDRFYVRVSEGLMTRCFGVSHGRHITKTDTAPREPTPELLEDRSRSPRSEPPKTSQASVESSAFFIREQNTGIEIIVFGDLESDKISHGGRNKRVWGEAAPKVVSGKLRAIFIECSFSDNTEDDYLFGHLCPRHLIAELSVLAGLVEEEKSGKRKRRGSRVSQGLESPPPKSKRQTGSGTNRRSSESALSHGGSDTSDSIPLALSRQTRAANTRATTMQHSSQSDMPLSGLHIYVIHVKDDMTDGPHPGEAILQKLEQLGQAAELGCSFLIPERGESIHFE</sequence>
<evidence type="ECO:0000313" key="2">
    <source>
        <dbReference type="EMBL" id="KAL2845721.1"/>
    </source>
</evidence>
<evidence type="ECO:0000256" key="1">
    <source>
        <dbReference type="SAM" id="MobiDB-lite"/>
    </source>
</evidence>
<dbReference type="EMBL" id="JBFXLU010000069">
    <property type="protein sequence ID" value="KAL2845721.1"/>
    <property type="molecule type" value="Genomic_DNA"/>
</dbReference>
<reference evidence="2 3" key="1">
    <citation type="submission" date="2024-07" db="EMBL/GenBank/DDBJ databases">
        <title>Section-level genome sequencing and comparative genomics of Aspergillus sections Usti and Cavernicolus.</title>
        <authorList>
            <consortium name="Lawrence Berkeley National Laboratory"/>
            <person name="Nybo J.L."/>
            <person name="Vesth T.C."/>
            <person name="Theobald S."/>
            <person name="Frisvad J.C."/>
            <person name="Larsen T.O."/>
            <person name="Kjaerboelling I."/>
            <person name="Rothschild-Mancinelli K."/>
            <person name="Lyhne E.K."/>
            <person name="Kogle M.E."/>
            <person name="Barry K."/>
            <person name="Clum A."/>
            <person name="Na H."/>
            <person name="Ledsgaard L."/>
            <person name="Lin J."/>
            <person name="Lipzen A."/>
            <person name="Kuo A."/>
            <person name="Riley R."/>
            <person name="Mondo S."/>
            <person name="Labutti K."/>
            <person name="Haridas S."/>
            <person name="Pangalinan J."/>
            <person name="Salamov A.A."/>
            <person name="Simmons B.A."/>
            <person name="Magnuson J.K."/>
            <person name="Chen J."/>
            <person name="Drula E."/>
            <person name="Henrissat B."/>
            <person name="Wiebenga A."/>
            <person name="Lubbers R.J."/>
            <person name="Gomes A.C."/>
            <person name="Makela M.R."/>
            <person name="Stajich J."/>
            <person name="Grigoriev I.V."/>
            <person name="Mortensen U.H."/>
            <person name="De Vries R.P."/>
            <person name="Baker S.E."/>
            <person name="Andersen M.R."/>
        </authorList>
    </citation>
    <scope>NUCLEOTIDE SEQUENCE [LARGE SCALE GENOMIC DNA]</scope>
    <source>
        <strain evidence="2 3">CBS 123904</strain>
    </source>
</reference>
<feature type="compositionally biased region" description="Basic and acidic residues" evidence="1">
    <location>
        <begin position="289"/>
        <end position="314"/>
    </location>
</feature>
<feature type="compositionally biased region" description="Polar residues" evidence="1">
    <location>
        <begin position="315"/>
        <end position="324"/>
    </location>
</feature>
<gene>
    <name evidence="2" type="ORF">BJY01DRAFT_213931</name>
</gene>
<dbReference type="SUPFAM" id="SSF56281">
    <property type="entry name" value="Metallo-hydrolase/oxidoreductase"/>
    <property type="match status" value="1"/>
</dbReference>
<feature type="compositionally biased region" description="Polar residues" evidence="1">
    <location>
        <begin position="438"/>
        <end position="462"/>
    </location>
</feature>
<feature type="compositionally biased region" description="Low complexity" evidence="1">
    <location>
        <begin position="41"/>
        <end position="57"/>
    </location>
</feature>
<dbReference type="PANTHER" id="PTHR28283">
    <property type="entry name" value="3',5'-CYCLIC-NUCLEOTIDE PHOSPHODIESTERASE 1"/>
    <property type="match status" value="1"/>
</dbReference>
<dbReference type="CDD" id="cd07735">
    <property type="entry name" value="class_II_PDE_MBL-fold"/>
    <property type="match status" value="1"/>
</dbReference>
<dbReference type="PRINTS" id="PR00388">
    <property type="entry name" value="PDIESTERASE2"/>
</dbReference>
<feature type="region of interest" description="Disordered" evidence="1">
    <location>
        <begin position="412"/>
        <end position="464"/>
    </location>
</feature>
<feature type="compositionally biased region" description="Polar residues" evidence="1">
    <location>
        <begin position="29"/>
        <end position="40"/>
    </location>
</feature>
<feature type="region of interest" description="Disordered" evidence="1">
    <location>
        <begin position="287"/>
        <end position="324"/>
    </location>
</feature>
<accession>A0ABR4K055</accession>
<evidence type="ECO:0000313" key="3">
    <source>
        <dbReference type="Proteomes" id="UP001610446"/>
    </source>
</evidence>
<comment type="caution">
    <text evidence="2">The sequence shown here is derived from an EMBL/GenBank/DDBJ whole genome shotgun (WGS) entry which is preliminary data.</text>
</comment>
<dbReference type="Pfam" id="PF02112">
    <property type="entry name" value="PDEase_II"/>
    <property type="match status" value="2"/>
</dbReference>
<dbReference type="Proteomes" id="UP001610446">
    <property type="component" value="Unassembled WGS sequence"/>
</dbReference>
<feature type="region of interest" description="Disordered" evidence="1">
    <location>
        <begin position="1"/>
        <end position="90"/>
    </location>
</feature>
<dbReference type="InterPro" id="IPR000396">
    <property type="entry name" value="Pdiesterase2"/>
</dbReference>
<organism evidence="2 3">
    <name type="scientific">Aspergillus pseudoustus</name>
    <dbReference type="NCBI Taxonomy" id="1810923"/>
    <lineage>
        <taxon>Eukaryota</taxon>
        <taxon>Fungi</taxon>
        <taxon>Dikarya</taxon>
        <taxon>Ascomycota</taxon>
        <taxon>Pezizomycotina</taxon>
        <taxon>Eurotiomycetes</taxon>
        <taxon>Eurotiomycetidae</taxon>
        <taxon>Eurotiales</taxon>
        <taxon>Aspergillaceae</taxon>
        <taxon>Aspergillus</taxon>
        <taxon>Aspergillus subgen. Nidulantes</taxon>
    </lineage>
</organism>
<protein>
    <submittedName>
        <fullName evidence="2">cAMP phosphodiesterases class-II-domain-containing protein</fullName>
    </submittedName>
</protein>